<dbReference type="RefSeq" id="WP_114984977.1">
    <property type="nucleotide sequence ID" value="NZ_CP027806.1"/>
</dbReference>
<dbReference type="OrthoDB" id="9757947at2"/>
<proteinExistence type="predicted"/>
<dbReference type="NCBIfam" id="TIGR04183">
    <property type="entry name" value="Por_Secre_tail"/>
    <property type="match status" value="1"/>
</dbReference>
<sequence>MMFKYNTFALAAAFALSFFSADAIAQKATQATAERAVNTVPVLQNEVLWDQATDPVTNGALGIYDLDETEVWAVEAADDFVVPEGQIWTISAVEAIGFYADLIGEPFFANVNFYMDEFDRPADFPTFEFFEAEVTSSADGIILVELPEEVELEAGIWWVSVAPHMDYFADGRWFWLGNTSVNGAEFHWRNPGGGYGDNTAWTRQSISFPDFPVQDLAFRVYGTAAEDEGPELGAFSLLSPPNGVEVDLTFEGATDITIQWEASENATDYAWVAHLEGNDLTDPLLEVPTGAETELVLTDGAIYDILLGLGVEQGQTVTIDWSVVASAGDNTRFAEETWSVTFTLVPATNIGRDEVVSGFELAQNYPNPFNPTTNISFTLPEASDVSLEVFNMQGQRVATLANGSFSAGNHVVTFDAANLSSGIYLYRMTAGAFTQTNKMMLVK</sequence>
<feature type="domain" description="Secretion system C-terminal sorting" evidence="2">
    <location>
        <begin position="365"/>
        <end position="440"/>
    </location>
</feature>
<dbReference type="InterPro" id="IPR026444">
    <property type="entry name" value="Secre_tail"/>
</dbReference>
<keyword evidence="4" id="KW-1185">Reference proteome</keyword>
<gene>
    <name evidence="3" type="ORF">CYPRO_2578</name>
</gene>
<name>A0A345UMW8_9BACT</name>
<feature type="signal peptide" evidence="1">
    <location>
        <begin position="1"/>
        <end position="25"/>
    </location>
</feature>
<evidence type="ECO:0000259" key="2">
    <source>
        <dbReference type="Pfam" id="PF18962"/>
    </source>
</evidence>
<feature type="chain" id="PRO_5016625085" evidence="1">
    <location>
        <begin position="26"/>
        <end position="443"/>
    </location>
</feature>
<evidence type="ECO:0000313" key="4">
    <source>
        <dbReference type="Proteomes" id="UP000254808"/>
    </source>
</evidence>
<reference evidence="3 4" key="1">
    <citation type="submission" date="2018-03" db="EMBL/GenBank/DDBJ databases">
        <title>Phenotypic and genomic properties of Cyclonatronum proteinivorum gen. nov., sp. nov., a haloalkaliphilic bacteroidete from soda lakes possessing Na+-translocating rhodopsin.</title>
        <authorList>
            <person name="Toshchakov S.V."/>
            <person name="Korzhenkov A."/>
            <person name="Samarov N.I."/>
            <person name="Kublanov I.V."/>
            <person name="Muntyan M.S."/>
            <person name="Sorokin D.Y."/>
        </authorList>
    </citation>
    <scope>NUCLEOTIDE SEQUENCE [LARGE SCALE GENOMIC DNA]</scope>
    <source>
        <strain evidence="3 4">Omega</strain>
    </source>
</reference>
<dbReference type="EMBL" id="CP027806">
    <property type="protein sequence ID" value="AXJ01820.1"/>
    <property type="molecule type" value="Genomic_DNA"/>
</dbReference>
<evidence type="ECO:0000256" key="1">
    <source>
        <dbReference type="SAM" id="SignalP"/>
    </source>
</evidence>
<accession>A0A345UMW8</accession>
<dbReference type="Gene3D" id="2.60.40.4070">
    <property type="match status" value="1"/>
</dbReference>
<keyword evidence="1" id="KW-0732">Signal</keyword>
<dbReference type="Pfam" id="PF18962">
    <property type="entry name" value="Por_Secre_tail"/>
    <property type="match status" value="1"/>
</dbReference>
<dbReference type="AlphaFoldDB" id="A0A345UMW8"/>
<evidence type="ECO:0000313" key="3">
    <source>
        <dbReference type="EMBL" id="AXJ01820.1"/>
    </source>
</evidence>
<dbReference type="Proteomes" id="UP000254808">
    <property type="component" value="Chromosome"/>
</dbReference>
<protein>
    <submittedName>
        <fullName evidence="3">Por secretion system C-terminal sorting domain-containing protein</fullName>
    </submittedName>
</protein>
<organism evidence="3 4">
    <name type="scientific">Cyclonatronum proteinivorum</name>
    <dbReference type="NCBI Taxonomy" id="1457365"/>
    <lineage>
        <taxon>Bacteria</taxon>
        <taxon>Pseudomonadati</taxon>
        <taxon>Balneolota</taxon>
        <taxon>Balneolia</taxon>
        <taxon>Balneolales</taxon>
        <taxon>Cyclonatronaceae</taxon>
        <taxon>Cyclonatronum</taxon>
    </lineage>
</organism>
<dbReference type="KEGG" id="cprv:CYPRO_2578"/>